<reference evidence="3 4" key="1">
    <citation type="submission" date="2019-03" db="EMBL/GenBank/DDBJ databases">
        <title>Genomic Encyclopedia of Type Strains, Phase IV (KMG-IV): sequencing the most valuable type-strain genomes for metagenomic binning, comparative biology and taxonomic classification.</title>
        <authorList>
            <person name="Goeker M."/>
        </authorList>
    </citation>
    <scope>NUCLEOTIDE SEQUENCE [LARGE SCALE GENOMIC DNA]</scope>
    <source>
        <strain evidence="3 4">DSM 29489</strain>
    </source>
</reference>
<protein>
    <submittedName>
        <fullName evidence="3">Putative Fe-Mo cluster-binding NifX family protein</fullName>
    </submittedName>
</protein>
<evidence type="ECO:0000259" key="2">
    <source>
        <dbReference type="Pfam" id="PF02579"/>
    </source>
</evidence>
<evidence type="ECO:0000256" key="1">
    <source>
        <dbReference type="SAM" id="MobiDB-lite"/>
    </source>
</evidence>
<dbReference type="InterPro" id="IPR033913">
    <property type="entry name" value="MTH1175_dom"/>
</dbReference>
<dbReference type="CDD" id="cd00851">
    <property type="entry name" value="MTH1175"/>
    <property type="match status" value="1"/>
</dbReference>
<dbReference type="AlphaFoldDB" id="A0A4R3K4G0"/>
<name>A0A4R3K4G0_9FIRM</name>
<organism evidence="3 4">
    <name type="scientific">Muricomes intestini</name>
    <dbReference type="NCBI Taxonomy" id="1796634"/>
    <lineage>
        <taxon>Bacteria</taxon>
        <taxon>Bacillati</taxon>
        <taxon>Bacillota</taxon>
        <taxon>Clostridia</taxon>
        <taxon>Lachnospirales</taxon>
        <taxon>Lachnospiraceae</taxon>
        <taxon>Muricomes</taxon>
    </lineage>
</organism>
<dbReference type="PANTHER" id="PTHR42983:SF1">
    <property type="entry name" value="IRON-MOLYBDENUM PROTEIN"/>
    <property type="match status" value="1"/>
</dbReference>
<dbReference type="EMBL" id="SLZZ01000016">
    <property type="protein sequence ID" value="TCS77555.1"/>
    <property type="molecule type" value="Genomic_DNA"/>
</dbReference>
<gene>
    <name evidence="3" type="ORF">EDD59_11637</name>
</gene>
<dbReference type="SUPFAM" id="SSF53146">
    <property type="entry name" value="Nitrogenase accessory factor-like"/>
    <property type="match status" value="1"/>
</dbReference>
<accession>A0A4R3K4G0</accession>
<dbReference type="InterPro" id="IPR036105">
    <property type="entry name" value="DiNase_FeMo-co_biosyn_sf"/>
</dbReference>
<evidence type="ECO:0000313" key="4">
    <source>
        <dbReference type="Proteomes" id="UP000295726"/>
    </source>
</evidence>
<dbReference type="Gene3D" id="3.30.420.130">
    <property type="entry name" value="Dinitrogenase iron-molybdenum cofactor biosynthesis domain"/>
    <property type="match status" value="1"/>
</dbReference>
<dbReference type="OrthoDB" id="280278at2"/>
<dbReference type="InterPro" id="IPR003731">
    <property type="entry name" value="Di-Nase_FeMo-co_biosynth"/>
</dbReference>
<proteinExistence type="predicted"/>
<feature type="region of interest" description="Disordered" evidence="1">
    <location>
        <begin position="111"/>
        <end position="135"/>
    </location>
</feature>
<feature type="compositionally biased region" description="Basic and acidic residues" evidence="1">
    <location>
        <begin position="111"/>
        <end position="129"/>
    </location>
</feature>
<dbReference type="Pfam" id="PF02579">
    <property type="entry name" value="Nitro_FeMo-Co"/>
    <property type="match status" value="1"/>
</dbReference>
<comment type="caution">
    <text evidence="3">The sequence shown here is derived from an EMBL/GenBank/DDBJ whole genome shotgun (WGS) entry which is preliminary data.</text>
</comment>
<evidence type="ECO:0000313" key="3">
    <source>
        <dbReference type="EMBL" id="TCS77555.1"/>
    </source>
</evidence>
<keyword evidence="4" id="KW-1185">Reference proteome</keyword>
<feature type="domain" description="Dinitrogenase iron-molybdenum cofactor biosynthesis" evidence="2">
    <location>
        <begin position="9"/>
        <end position="96"/>
    </location>
</feature>
<dbReference type="Proteomes" id="UP000295726">
    <property type="component" value="Unassembled WGS sequence"/>
</dbReference>
<dbReference type="PANTHER" id="PTHR42983">
    <property type="entry name" value="DINITROGENASE IRON-MOLYBDENUM COFACTOR PROTEIN-RELATED"/>
    <property type="match status" value="1"/>
</dbReference>
<sequence>MKIAVAYEDGKIFQHFGHTKQFKVYDIADDKVQLTSTVNTDGSGHGALTGLLKENGVAILICGGIGDGAKRALSEAGIELYGGVSGNADQAVKDFLDGNLKYTPDVTCRHHGEHHGEGHSCDGQDEHGSHRAFVR</sequence>
<dbReference type="RefSeq" id="WP_132382043.1">
    <property type="nucleotide sequence ID" value="NZ_DAIPCY010000008.1"/>
</dbReference>